<evidence type="ECO:0000313" key="4">
    <source>
        <dbReference type="Proteomes" id="UP000665181"/>
    </source>
</evidence>
<name>A0A8I2BAV8_BACIU</name>
<dbReference type="InterPro" id="IPR046084">
    <property type="entry name" value="TrbL_4"/>
</dbReference>
<feature type="transmembrane region" description="Helical" evidence="1">
    <location>
        <begin position="89"/>
        <end position="108"/>
    </location>
</feature>
<keyword evidence="1" id="KW-1133">Transmembrane helix</keyword>
<proteinExistence type="predicted"/>
<evidence type="ECO:0000313" key="5">
    <source>
        <dbReference type="Proteomes" id="UP001214898"/>
    </source>
</evidence>
<dbReference type="Proteomes" id="UP000665181">
    <property type="component" value="Unassembled WGS sequence"/>
</dbReference>
<evidence type="ECO:0000256" key="1">
    <source>
        <dbReference type="SAM" id="Phobius"/>
    </source>
</evidence>
<reference evidence="3" key="2">
    <citation type="submission" date="2023-03" db="EMBL/GenBank/DDBJ databases">
        <title>Complete genome sequences of 52 Bacillus and Priestia strains isolated from West-African fermentations and 26 reference strains from the DSMZ collection.</title>
        <authorList>
            <person name="Wiedenbein E.S."/>
            <person name="Canoy T.S."/>
            <person name="Hui Y."/>
            <person name="Parkouda C."/>
            <person name="Dawende C."/>
            <person name="Ametefe E."/>
            <person name="Jespersen L."/>
            <person name="Nielsen D.S."/>
        </authorList>
    </citation>
    <scope>NUCLEOTIDE SEQUENCE</scope>
    <source>
        <strain evidence="3">PRO56</strain>
        <plasmid evidence="3">unnamed1</plasmid>
    </source>
</reference>
<feature type="transmembrane region" description="Helical" evidence="1">
    <location>
        <begin position="43"/>
        <end position="68"/>
    </location>
</feature>
<feature type="transmembrane region" description="Helical" evidence="1">
    <location>
        <begin position="172"/>
        <end position="189"/>
    </location>
</feature>
<dbReference type="AlphaFoldDB" id="A0A8I2BAV8"/>
<sequence>MGWISDKITDMITDWGSDVIKSALLSVNELVFKMPENTYANTITTFIAGFSVTLAMVIFAYKIVTFLIDTSNGTAQYPLGEIITRAARGAILMGLLPLLSIIIVKQIALPLCDYLVLEGSTLDKDKVAAVVKNMLNPGISTFAGFAITVCVILFAIAFVMFLFSVFVFYADFLLLQICAPIAAVSVIADDNNYMGVWWREMLSQISSLIFKLILFMTALNVFIGKDKITFYSFGLAMGCCILIIKTPSLLRNMWYAGGGGKAAMGLLSGGGKLAARRFLMKM</sequence>
<organism evidence="2 4">
    <name type="scientific">Bacillus subtilis</name>
    <dbReference type="NCBI Taxonomy" id="1423"/>
    <lineage>
        <taxon>Bacteria</taxon>
        <taxon>Bacillati</taxon>
        <taxon>Bacillota</taxon>
        <taxon>Bacilli</taxon>
        <taxon>Bacillales</taxon>
        <taxon>Bacillaceae</taxon>
        <taxon>Bacillus</taxon>
    </lineage>
</organism>
<keyword evidence="1" id="KW-0472">Membrane</keyword>
<evidence type="ECO:0008006" key="6">
    <source>
        <dbReference type="Google" id="ProtNLM"/>
    </source>
</evidence>
<evidence type="ECO:0000313" key="2">
    <source>
        <dbReference type="EMBL" id="MBO3796500.1"/>
    </source>
</evidence>
<accession>A0A8I2BAV8</accession>
<geneLocation type="plasmid" evidence="3 5">
    <name>unnamed1</name>
</geneLocation>
<dbReference type="Proteomes" id="UP001214898">
    <property type="component" value="Plasmid unnamed1"/>
</dbReference>
<dbReference type="RefSeq" id="WP_208556788.1">
    <property type="nucleotide sequence ID" value="NZ_JAGFPW010000026.1"/>
</dbReference>
<reference evidence="2" key="1">
    <citation type="submission" date="2021-03" db="EMBL/GenBank/DDBJ databases">
        <title>Isolation of Bacillus subtilis from fermented food sample.</title>
        <authorList>
            <person name="Lakshmanan V."/>
            <person name="Athira K."/>
            <person name="Rajagopal K."/>
        </authorList>
    </citation>
    <scope>NUCLEOTIDE SEQUENCE</scope>
    <source>
        <strain evidence="2">S1</strain>
    </source>
</reference>
<keyword evidence="1" id="KW-0812">Transmembrane</keyword>
<protein>
    <recommendedName>
        <fullName evidence="6">TrsL</fullName>
    </recommendedName>
</protein>
<keyword evidence="3" id="KW-0614">Plasmid</keyword>
<dbReference type="Pfam" id="PF19597">
    <property type="entry name" value="TrbL_4"/>
    <property type="match status" value="1"/>
</dbReference>
<feature type="transmembrane region" description="Helical" evidence="1">
    <location>
        <begin position="201"/>
        <end position="223"/>
    </location>
</feature>
<dbReference type="EMBL" id="JAGFPW010000026">
    <property type="protein sequence ID" value="MBO3796500.1"/>
    <property type="molecule type" value="Genomic_DNA"/>
</dbReference>
<dbReference type="EMBL" id="CP120574">
    <property type="protein sequence ID" value="WEY82959.1"/>
    <property type="molecule type" value="Genomic_DNA"/>
</dbReference>
<feature type="transmembrane region" description="Helical" evidence="1">
    <location>
        <begin position="230"/>
        <end position="248"/>
    </location>
</feature>
<feature type="transmembrane region" description="Helical" evidence="1">
    <location>
        <begin position="142"/>
        <end position="165"/>
    </location>
</feature>
<gene>
    <name evidence="2" type="ORF">J5227_19825</name>
    <name evidence="3" type="ORF">P5633_00135</name>
</gene>
<evidence type="ECO:0000313" key="3">
    <source>
        <dbReference type="EMBL" id="WEY82959.1"/>
    </source>
</evidence>